<feature type="chain" id="PRO_5039673004" description="Lipoprotein" evidence="1">
    <location>
        <begin position="21"/>
        <end position="418"/>
    </location>
</feature>
<organism evidence="2 3">
    <name type="scientific">Micromonospora pattaloongensis</name>
    <dbReference type="NCBI Taxonomy" id="405436"/>
    <lineage>
        <taxon>Bacteria</taxon>
        <taxon>Bacillati</taxon>
        <taxon>Actinomycetota</taxon>
        <taxon>Actinomycetes</taxon>
        <taxon>Micromonosporales</taxon>
        <taxon>Micromonosporaceae</taxon>
        <taxon>Micromonospora</taxon>
    </lineage>
</organism>
<dbReference type="AlphaFoldDB" id="A0A1H3JG32"/>
<evidence type="ECO:0000313" key="3">
    <source>
        <dbReference type="Proteomes" id="UP000242415"/>
    </source>
</evidence>
<dbReference type="PROSITE" id="PS51257">
    <property type="entry name" value="PROKAR_LIPOPROTEIN"/>
    <property type="match status" value="1"/>
</dbReference>
<reference evidence="3" key="1">
    <citation type="submission" date="2016-10" db="EMBL/GenBank/DDBJ databases">
        <authorList>
            <person name="Varghese N."/>
            <person name="Submissions S."/>
        </authorList>
    </citation>
    <scope>NUCLEOTIDE SEQUENCE [LARGE SCALE GENOMIC DNA]</scope>
    <source>
        <strain evidence="3">DSM 45245</strain>
    </source>
</reference>
<keyword evidence="1" id="KW-0732">Signal</keyword>
<name>A0A1H3JG32_9ACTN</name>
<evidence type="ECO:0008006" key="4">
    <source>
        <dbReference type="Google" id="ProtNLM"/>
    </source>
</evidence>
<keyword evidence="3" id="KW-1185">Reference proteome</keyword>
<protein>
    <recommendedName>
        <fullName evidence="4">Lipoprotein</fullName>
    </recommendedName>
</protein>
<sequence length="418" mass="43008">MRTQRLIAAAAASLVVGGLAAGCARELEPGLALRNAAGSLADAQRAAFTVKLTGNADDLVAALALAGEKSADAEPPSASDVESLRKVFNSTLTVGYDKAGTGPEDDRAFLSATINGVSGAELRVVDGVAYAKAPVPELTTMFGVPDAELAELRSTAGMVAPGMAALFDGGWVSQNVEELTKLGGAGPVGADAAAVDPAKLTAEFTTSAENLLNSAELTRHAEDRDRIVATVRTKNAYDEAVRLAKAVQPELAGEIDSSEAPADRPIRIDLWVQDDKLTAVELDVIQLVEGAKGRVAVRVEIATGREIVAPEGATPLDLPDMDELSELAGAGEIPAAGGPEAARGLAYALDVTATGIAAEENVRPTSRHLKQAAQEMVMEDVTVRVLAGNRATVTVDGGTVCLDLNRPEGKGRVTDGAC</sequence>
<evidence type="ECO:0000256" key="1">
    <source>
        <dbReference type="SAM" id="SignalP"/>
    </source>
</evidence>
<dbReference type="Proteomes" id="UP000242415">
    <property type="component" value="Unassembled WGS sequence"/>
</dbReference>
<gene>
    <name evidence="2" type="ORF">SAMN05444365_102105</name>
</gene>
<dbReference type="RefSeq" id="WP_091552888.1">
    <property type="nucleotide sequence ID" value="NZ_FNPH01000002.1"/>
</dbReference>
<evidence type="ECO:0000313" key="2">
    <source>
        <dbReference type="EMBL" id="SDY38943.1"/>
    </source>
</evidence>
<feature type="signal peptide" evidence="1">
    <location>
        <begin position="1"/>
        <end position="20"/>
    </location>
</feature>
<dbReference type="OrthoDB" id="3285527at2"/>
<accession>A0A1H3JG32</accession>
<dbReference type="EMBL" id="FNPH01000002">
    <property type="protein sequence ID" value="SDY38943.1"/>
    <property type="molecule type" value="Genomic_DNA"/>
</dbReference>
<proteinExistence type="predicted"/>